<evidence type="ECO:0000313" key="2">
    <source>
        <dbReference type="EMBL" id="MQR01679.1"/>
    </source>
</evidence>
<organism evidence="2 3">
    <name type="scientific">Glaciimonas soli</name>
    <dbReference type="NCBI Taxonomy" id="2590999"/>
    <lineage>
        <taxon>Bacteria</taxon>
        <taxon>Pseudomonadati</taxon>
        <taxon>Pseudomonadota</taxon>
        <taxon>Betaproteobacteria</taxon>
        <taxon>Burkholderiales</taxon>
        <taxon>Oxalobacteraceae</taxon>
        <taxon>Glaciimonas</taxon>
    </lineage>
</organism>
<dbReference type="AlphaFoldDB" id="A0A843YPD7"/>
<dbReference type="OrthoDB" id="7510069at2"/>
<keyword evidence="3" id="KW-1185">Reference proteome</keyword>
<gene>
    <name evidence="2" type="ORF">GEV47_13450</name>
</gene>
<reference evidence="2 3" key="1">
    <citation type="submission" date="2019-10" db="EMBL/GenBank/DDBJ databases">
        <title>Glaciimonas soli sp. nov., a psychrophilic bacterium isolated from the forest soil of a high elevation mountain in Taiwan.</title>
        <authorList>
            <person name="Wang L.-T."/>
            <person name="Shieh W.Y."/>
        </authorList>
    </citation>
    <scope>NUCLEOTIDE SEQUENCE [LARGE SCALE GENOMIC DNA]</scope>
    <source>
        <strain evidence="2 3">GS1</strain>
    </source>
</reference>
<keyword evidence="1" id="KW-0732">Signal</keyword>
<protein>
    <submittedName>
        <fullName evidence="2">Uncharacterized protein</fullName>
    </submittedName>
</protein>
<comment type="caution">
    <text evidence="2">The sequence shown here is derived from an EMBL/GenBank/DDBJ whole genome shotgun (WGS) entry which is preliminary data.</text>
</comment>
<dbReference type="RefSeq" id="WP_153235277.1">
    <property type="nucleotide sequence ID" value="NZ_WINI01000007.1"/>
</dbReference>
<accession>A0A843YPD7</accession>
<evidence type="ECO:0000313" key="3">
    <source>
        <dbReference type="Proteomes" id="UP000451565"/>
    </source>
</evidence>
<dbReference type="Proteomes" id="UP000451565">
    <property type="component" value="Unassembled WGS sequence"/>
</dbReference>
<name>A0A843YPD7_9BURK</name>
<evidence type="ECO:0000256" key="1">
    <source>
        <dbReference type="SAM" id="SignalP"/>
    </source>
</evidence>
<sequence>MKKLTGIVVKTTLAVATLATLGGVLATNALAENTWQKDHPRRTEVNDRVKNQDHRIHNEVKDGQISKAQAHQLRSNDNAIHGEEKAMARQDGGHITKADQTALNQQLNQNSKAIGK</sequence>
<feature type="chain" id="PRO_5032735912" evidence="1">
    <location>
        <begin position="32"/>
        <end position="116"/>
    </location>
</feature>
<dbReference type="EMBL" id="WINI01000007">
    <property type="protein sequence ID" value="MQR01679.1"/>
    <property type="molecule type" value="Genomic_DNA"/>
</dbReference>
<proteinExistence type="predicted"/>
<feature type="signal peptide" evidence="1">
    <location>
        <begin position="1"/>
        <end position="31"/>
    </location>
</feature>